<keyword evidence="1" id="KW-0802">TPR repeat</keyword>
<dbReference type="Gene3D" id="1.10.510.10">
    <property type="entry name" value="Transferase(Phosphotransferase) domain 1"/>
    <property type="match status" value="1"/>
</dbReference>
<dbReference type="SUPFAM" id="SSF48452">
    <property type="entry name" value="TPR-like"/>
    <property type="match status" value="1"/>
</dbReference>
<feature type="repeat" description="TPR" evidence="1">
    <location>
        <begin position="385"/>
        <end position="418"/>
    </location>
</feature>
<dbReference type="InterPro" id="IPR011990">
    <property type="entry name" value="TPR-like_helical_dom_sf"/>
</dbReference>
<evidence type="ECO:0000313" key="3">
    <source>
        <dbReference type="Proteomes" id="UP000460412"/>
    </source>
</evidence>
<keyword evidence="3" id="KW-1185">Reference proteome</keyword>
<name>A0A7X3MJP7_9FIRM</name>
<dbReference type="EMBL" id="WUQX01000001">
    <property type="protein sequence ID" value="MXP77693.1"/>
    <property type="molecule type" value="Genomic_DNA"/>
</dbReference>
<evidence type="ECO:0000313" key="2">
    <source>
        <dbReference type="EMBL" id="MXP77693.1"/>
    </source>
</evidence>
<comment type="caution">
    <text evidence="2">The sequence shown here is derived from an EMBL/GenBank/DDBJ whole genome shotgun (WGS) entry which is preliminary data.</text>
</comment>
<protein>
    <recommendedName>
        <fullName evidence="4">Protein kinase domain-containing protein</fullName>
    </recommendedName>
</protein>
<dbReference type="AlphaFoldDB" id="A0A7X3MJP7"/>
<dbReference type="PROSITE" id="PS50005">
    <property type="entry name" value="TPR"/>
    <property type="match status" value="1"/>
</dbReference>
<dbReference type="RefSeq" id="WP_159753206.1">
    <property type="nucleotide sequence ID" value="NZ_WUQX01000001.1"/>
</dbReference>
<sequence>MTGKEGYDVLRLIEHGQTCYISSEYVEGSILAGWLKSRPKVTKEQLFSLMREIVNQLSMIHKCRKKPYYQYVNPYSIVVTDEDKPYFLDLEAGSNEKRLRFMQRRVVRECFLPKEEAYYQRGSAKLDIYGMGRTIQYLLDAAVLMPPLSGREERRFLKIISKCLNDQSNSAYQSAADIRRNIPQYKKKTEHNPVLRRRLLLSAGAAVILGGAWKVQETGGLYGADTEELSDMTQKHIFQEDTWQEREAQEDLSQKNGEDLEEFGFQSEILMRGSGEAYMELALAYILDLEDYEKSLYYLDKIQEYAMAVNLREVAEALMGKEKEPEVLEESLRYLEEKGQEDSTGQYDRCLMKGYSLLDTKDAAEAILRLGRRCLDKTDDGEETKEIHKYLALAYERTGEFNEAAQLYEEMLDLETDAARREEMYGRLVTLYENSGHNDRAVEICVQGIGELDKAEKLKIAHMRLLCQDAAIGRDLCAQTIQEYLAQSPELLENEGFQEIMREYEIQVEGEQVWVGR</sequence>
<reference evidence="2 3" key="1">
    <citation type="submission" date="2019-12" db="EMBL/GenBank/DDBJ databases">
        <title>Sporaefaciens musculi gen. nov., sp. nov., a novel bacterium isolated from the caecum of an obese mouse.</title>
        <authorList>
            <person name="Rasmussen T.S."/>
            <person name="Streidl T."/>
            <person name="Hitch T.C.A."/>
            <person name="Wortmann E."/>
            <person name="Deptula P."/>
            <person name="Hansen M."/>
            <person name="Nielsen D.S."/>
            <person name="Clavel T."/>
            <person name="Vogensen F.K."/>
        </authorList>
    </citation>
    <scope>NUCLEOTIDE SEQUENCE [LARGE SCALE GENOMIC DNA]</scope>
    <source>
        <strain evidence="2 3">WCA-9-b2</strain>
    </source>
</reference>
<dbReference type="InterPro" id="IPR019734">
    <property type="entry name" value="TPR_rpt"/>
</dbReference>
<evidence type="ECO:0008006" key="4">
    <source>
        <dbReference type="Google" id="ProtNLM"/>
    </source>
</evidence>
<gene>
    <name evidence="2" type="ORF">GN277_20765</name>
</gene>
<dbReference type="Gene3D" id="1.25.40.10">
    <property type="entry name" value="Tetratricopeptide repeat domain"/>
    <property type="match status" value="1"/>
</dbReference>
<dbReference type="Proteomes" id="UP000460412">
    <property type="component" value="Unassembled WGS sequence"/>
</dbReference>
<accession>A0A7X3MJP7</accession>
<dbReference type="SUPFAM" id="SSF56112">
    <property type="entry name" value="Protein kinase-like (PK-like)"/>
    <property type="match status" value="1"/>
</dbReference>
<dbReference type="InterPro" id="IPR011009">
    <property type="entry name" value="Kinase-like_dom_sf"/>
</dbReference>
<evidence type="ECO:0000256" key="1">
    <source>
        <dbReference type="PROSITE-ProRule" id="PRU00339"/>
    </source>
</evidence>
<organism evidence="2 3">
    <name type="scientific">Sporofaciens musculi</name>
    <dbReference type="NCBI Taxonomy" id="2681861"/>
    <lineage>
        <taxon>Bacteria</taxon>
        <taxon>Bacillati</taxon>
        <taxon>Bacillota</taxon>
        <taxon>Clostridia</taxon>
        <taxon>Lachnospirales</taxon>
        <taxon>Lachnospiraceae</taxon>
        <taxon>Sporofaciens</taxon>
    </lineage>
</organism>
<proteinExistence type="predicted"/>